<dbReference type="Proteomes" id="UP001108025">
    <property type="component" value="Unassembled WGS sequence"/>
</dbReference>
<organism evidence="2 3">
    <name type="scientific">Chryseobacterium turcicum</name>
    <dbReference type="NCBI Taxonomy" id="2898076"/>
    <lineage>
        <taxon>Bacteria</taxon>
        <taxon>Pseudomonadati</taxon>
        <taxon>Bacteroidota</taxon>
        <taxon>Flavobacteriia</taxon>
        <taxon>Flavobacteriales</taxon>
        <taxon>Weeksellaceae</taxon>
        <taxon>Chryseobacterium group</taxon>
        <taxon>Chryseobacterium</taxon>
    </lineage>
</organism>
<sequence length="180" mass="20309">MTKQLKFAVVLLVTIASMNLNAQKKSTVKSTKPSTEKAAAKPTKQETIDWIGGKMKENLAGTLGDFRHFVSYSNGIFVYKKEAKMNEWYFTTIDLNTVKGMNNEYSKDFYITGKKLVNTVLEGKEYGTEKDFLSISGPNYNDYSAPFNFTADQALVDRLKKAFATLVEYNSEKKGADEKF</sequence>
<dbReference type="AlphaFoldDB" id="A0A9Q3V6Y4"/>
<gene>
    <name evidence="2" type="ORF">LO744_17290</name>
</gene>
<protein>
    <recommendedName>
        <fullName evidence="4">DUF4468 domain-containing protein</fullName>
    </recommendedName>
</protein>
<evidence type="ECO:0000256" key="1">
    <source>
        <dbReference type="SAM" id="SignalP"/>
    </source>
</evidence>
<name>A0A9Q3V6Y4_9FLAO</name>
<comment type="caution">
    <text evidence="2">The sequence shown here is derived from an EMBL/GenBank/DDBJ whole genome shotgun (WGS) entry which is preliminary data.</text>
</comment>
<keyword evidence="3" id="KW-1185">Reference proteome</keyword>
<evidence type="ECO:0000313" key="3">
    <source>
        <dbReference type="Proteomes" id="UP001108025"/>
    </source>
</evidence>
<evidence type="ECO:0000313" key="2">
    <source>
        <dbReference type="EMBL" id="MCD1118596.1"/>
    </source>
</evidence>
<feature type="signal peptide" evidence="1">
    <location>
        <begin position="1"/>
        <end position="22"/>
    </location>
</feature>
<reference evidence="2" key="1">
    <citation type="submission" date="2021-11" db="EMBL/GenBank/DDBJ databases">
        <title>Description of novel Chryseobacterium species.</title>
        <authorList>
            <person name="Saticioglu I.B."/>
            <person name="Ay H."/>
            <person name="Altun S."/>
            <person name="Duman M."/>
        </authorList>
    </citation>
    <scope>NUCLEOTIDE SEQUENCE</scope>
    <source>
        <strain evidence="2">C-17</strain>
    </source>
</reference>
<dbReference type="RefSeq" id="WP_230671590.1">
    <property type="nucleotide sequence ID" value="NZ_JAJNAY010000002.1"/>
</dbReference>
<evidence type="ECO:0008006" key="4">
    <source>
        <dbReference type="Google" id="ProtNLM"/>
    </source>
</evidence>
<accession>A0A9Q3V6Y4</accession>
<keyword evidence="1" id="KW-0732">Signal</keyword>
<dbReference type="EMBL" id="JAJNAY010000002">
    <property type="protein sequence ID" value="MCD1118596.1"/>
    <property type="molecule type" value="Genomic_DNA"/>
</dbReference>
<proteinExistence type="predicted"/>
<feature type="chain" id="PRO_5040448282" description="DUF4468 domain-containing protein" evidence="1">
    <location>
        <begin position="23"/>
        <end position="180"/>
    </location>
</feature>